<dbReference type="EMBL" id="CH981527">
    <property type="protein sequence ID" value="EDK44965.1"/>
    <property type="molecule type" value="Genomic_DNA"/>
</dbReference>
<feature type="transmembrane region" description="Helical" evidence="9">
    <location>
        <begin position="170"/>
        <end position="187"/>
    </location>
</feature>
<evidence type="ECO:0000256" key="3">
    <source>
        <dbReference type="ARBA" id="ARBA00022692"/>
    </source>
</evidence>
<dbReference type="GO" id="GO:0005789">
    <property type="term" value="C:endoplasmic reticulum membrane"/>
    <property type="evidence" value="ECO:0007669"/>
    <property type="project" value="UniProtKB-SubCell"/>
</dbReference>
<feature type="region of interest" description="Disordered" evidence="10">
    <location>
        <begin position="1"/>
        <end position="31"/>
    </location>
</feature>
<feature type="transmembrane region" description="Helical" evidence="9">
    <location>
        <begin position="231"/>
        <end position="249"/>
    </location>
</feature>
<comment type="subcellular location">
    <subcellularLocation>
        <location evidence="9">Endoplasmic reticulum membrane</location>
        <topology evidence="9">Multi-pass membrane protein</topology>
    </subcellularLocation>
    <subcellularLocation>
        <location evidence="9">Golgi apparatus membrane</location>
        <topology evidence="9">Multi-pass membrane protein</topology>
    </subcellularLocation>
</comment>
<dbReference type="PANTHER" id="PTHR14083">
    <property type="entry name" value="YIP1 INTERACTING FACTOR HOMOLOG YIF1 PROTEIN"/>
    <property type="match status" value="1"/>
</dbReference>
<keyword evidence="4 9" id="KW-0256">Endoplasmic reticulum</keyword>
<dbReference type="STRING" id="379508.A5E0K7"/>
<keyword evidence="3 9" id="KW-0812">Transmembrane</keyword>
<reference evidence="11 12" key="1">
    <citation type="journal article" date="2009" name="Nature">
        <title>Evolution of pathogenicity and sexual reproduction in eight Candida genomes.</title>
        <authorList>
            <person name="Butler G."/>
            <person name="Rasmussen M.D."/>
            <person name="Lin M.F."/>
            <person name="Santos M.A."/>
            <person name="Sakthikumar S."/>
            <person name="Munro C.A."/>
            <person name="Rheinbay E."/>
            <person name="Grabherr M."/>
            <person name="Forche A."/>
            <person name="Reedy J.L."/>
            <person name="Agrafioti I."/>
            <person name="Arnaud M.B."/>
            <person name="Bates S."/>
            <person name="Brown A.J."/>
            <person name="Brunke S."/>
            <person name="Costanzo M.C."/>
            <person name="Fitzpatrick D.A."/>
            <person name="de Groot P.W."/>
            <person name="Harris D."/>
            <person name="Hoyer L.L."/>
            <person name="Hube B."/>
            <person name="Klis F.M."/>
            <person name="Kodira C."/>
            <person name="Lennard N."/>
            <person name="Logue M.E."/>
            <person name="Martin R."/>
            <person name="Neiman A.M."/>
            <person name="Nikolaou E."/>
            <person name="Quail M.A."/>
            <person name="Quinn J."/>
            <person name="Santos M.C."/>
            <person name="Schmitzberger F.F."/>
            <person name="Sherlock G."/>
            <person name="Shah P."/>
            <person name="Silverstein K.A."/>
            <person name="Skrzypek M.S."/>
            <person name="Soll D."/>
            <person name="Staggs R."/>
            <person name="Stansfield I."/>
            <person name="Stumpf M.P."/>
            <person name="Sudbery P.E."/>
            <person name="Srikantha T."/>
            <person name="Zeng Q."/>
            <person name="Berman J."/>
            <person name="Berriman M."/>
            <person name="Heitman J."/>
            <person name="Gow N.A."/>
            <person name="Lorenz M.C."/>
            <person name="Birren B.W."/>
            <person name="Kellis M."/>
            <person name="Cuomo C.A."/>
        </authorList>
    </citation>
    <scope>NUCLEOTIDE SEQUENCE [LARGE SCALE GENOMIC DNA]</scope>
    <source>
        <strain evidence="12">ATCC 11503 / BCRC 21390 / CBS 2605 / JCM 1781 / NBRC 1676 / NRRL YB-4239</strain>
    </source>
</reference>
<dbReference type="VEuPathDB" id="FungiDB:LELG_03144"/>
<evidence type="ECO:0000256" key="6">
    <source>
        <dbReference type="ARBA" id="ARBA00022989"/>
    </source>
</evidence>
<keyword evidence="6 9" id="KW-1133">Transmembrane helix</keyword>
<dbReference type="AlphaFoldDB" id="A5E0K7"/>
<dbReference type="HOGENOM" id="CLU_047877_2_1_1"/>
<dbReference type="eggNOG" id="KOG3094">
    <property type="taxonomic scope" value="Eukaryota"/>
</dbReference>
<proteinExistence type="inferred from homology"/>
<dbReference type="OrthoDB" id="337750at2759"/>
<keyword evidence="12" id="KW-1185">Reference proteome</keyword>
<evidence type="ECO:0000313" key="11">
    <source>
        <dbReference type="EMBL" id="EDK44965.1"/>
    </source>
</evidence>
<evidence type="ECO:0000256" key="8">
    <source>
        <dbReference type="ARBA" id="ARBA00023136"/>
    </source>
</evidence>
<feature type="compositionally biased region" description="Low complexity" evidence="10">
    <location>
        <begin position="43"/>
        <end position="52"/>
    </location>
</feature>
<dbReference type="OMA" id="SGYKFVH"/>
<keyword evidence="2 9" id="KW-0813">Transport</keyword>
<dbReference type="InterPro" id="IPR005578">
    <property type="entry name" value="Yif1_fam"/>
</dbReference>
<keyword evidence="8 9" id="KW-0472">Membrane</keyword>
<dbReference type="GeneID" id="5232615"/>
<dbReference type="GO" id="GO:0006888">
    <property type="term" value="P:endoplasmic reticulum to Golgi vesicle-mediated transport"/>
    <property type="evidence" value="ECO:0007669"/>
    <property type="project" value="UniProtKB-UniRule"/>
</dbReference>
<dbReference type="GO" id="GO:0015031">
    <property type="term" value="P:protein transport"/>
    <property type="evidence" value="ECO:0007669"/>
    <property type="project" value="UniProtKB-KW"/>
</dbReference>
<dbReference type="GO" id="GO:0030134">
    <property type="term" value="C:COPII-coated ER to Golgi transport vesicle"/>
    <property type="evidence" value="ECO:0007669"/>
    <property type="project" value="TreeGrafter"/>
</dbReference>
<keyword evidence="7 9" id="KW-0333">Golgi apparatus</keyword>
<dbReference type="GO" id="GO:0005793">
    <property type="term" value="C:endoplasmic reticulum-Golgi intermediate compartment"/>
    <property type="evidence" value="ECO:0007669"/>
    <property type="project" value="UniProtKB-UniRule"/>
</dbReference>
<dbReference type="InParanoid" id="A5E0K7"/>
<dbReference type="Pfam" id="PF03878">
    <property type="entry name" value="YIF1"/>
    <property type="match status" value="1"/>
</dbReference>
<feature type="transmembrane region" description="Helical" evidence="9">
    <location>
        <begin position="199"/>
        <end position="224"/>
    </location>
</feature>
<keyword evidence="5 9" id="KW-0653">Protein transport</keyword>
<sequence>MSNPYGYAADSYQAQQAHLHHPQPQQPIPIQTNQPQSYILQPQHGHQYQPQGQGQGHGQGQGQGQGLLQQHNQGQKGQFSFLNDPAAALASQFARTGFDQSNQYIQDNFNFGSFSGDIKYYFQVSNSYVLRKILLILFPYRHKDWNRISTKETGINQFLPPSHDVNAPDLYIPVMSFVTYILLWAVFQGLKGDFHPQVFGYLASQTLAFFILDIVVFKTGLYLLNCSQSKIYDIISFAGYKYIVIIMLLCLKQSMGAYLGYLYYFVVLLLIANLSIFLMRSLRFIILPQYLNGAAGVGNSVTSKQRKIRIQFLFIYSVVVQGIIILYMSK</sequence>
<protein>
    <recommendedName>
        <fullName evidence="9">Protein YIF1</fullName>
    </recommendedName>
</protein>
<comment type="function">
    <text evidence="9">Has a role in transport between endoplasmic reticulum and Golgi.</text>
</comment>
<dbReference type="GO" id="GO:0000139">
    <property type="term" value="C:Golgi membrane"/>
    <property type="evidence" value="ECO:0007669"/>
    <property type="project" value="UniProtKB-SubCell"/>
</dbReference>
<dbReference type="PANTHER" id="PTHR14083:SF0">
    <property type="entry name" value="YIP1D-INTERACTING FACTOR 1, ISOFORM C"/>
    <property type="match status" value="1"/>
</dbReference>
<evidence type="ECO:0000256" key="9">
    <source>
        <dbReference type="RuleBase" id="RU368073"/>
    </source>
</evidence>
<evidence type="ECO:0000256" key="4">
    <source>
        <dbReference type="ARBA" id="ARBA00022824"/>
    </source>
</evidence>
<accession>A5E0K7</accession>
<comment type="similarity">
    <text evidence="1 9">Belongs to the YIF1 family.</text>
</comment>
<dbReference type="Proteomes" id="UP000001996">
    <property type="component" value="Unassembled WGS sequence"/>
</dbReference>
<evidence type="ECO:0000256" key="2">
    <source>
        <dbReference type="ARBA" id="ARBA00022448"/>
    </source>
</evidence>
<dbReference type="FunCoup" id="A5E0K7">
    <property type="interactions" value="504"/>
</dbReference>
<name>A5E0K7_LODEL</name>
<gene>
    <name evidence="11" type="ORF">LELG_03144</name>
</gene>
<feature type="region of interest" description="Disordered" evidence="10">
    <location>
        <begin position="43"/>
        <end position="74"/>
    </location>
</feature>
<evidence type="ECO:0000256" key="1">
    <source>
        <dbReference type="ARBA" id="ARBA00009727"/>
    </source>
</evidence>
<evidence type="ECO:0000256" key="7">
    <source>
        <dbReference type="ARBA" id="ARBA00023034"/>
    </source>
</evidence>
<feature type="transmembrane region" description="Helical" evidence="9">
    <location>
        <begin position="261"/>
        <end position="279"/>
    </location>
</feature>
<evidence type="ECO:0000256" key="10">
    <source>
        <dbReference type="SAM" id="MobiDB-lite"/>
    </source>
</evidence>
<feature type="transmembrane region" description="Helical" evidence="9">
    <location>
        <begin position="310"/>
        <end position="329"/>
    </location>
</feature>
<organism evidence="11 12">
    <name type="scientific">Lodderomyces elongisporus (strain ATCC 11503 / CBS 2605 / JCM 1781 / NBRC 1676 / NRRL YB-4239)</name>
    <name type="common">Yeast</name>
    <name type="synonym">Saccharomyces elongisporus</name>
    <dbReference type="NCBI Taxonomy" id="379508"/>
    <lineage>
        <taxon>Eukaryota</taxon>
        <taxon>Fungi</taxon>
        <taxon>Dikarya</taxon>
        <taxon>Ascomycota</taxon>
        <taxon>Saccharomycotina</taxon>
        <taxon>Pichiomycetes</taxon>
        <taxon>Debaryomycetaceae</taxon>
        <taxon>Candida/Lodderomyces clade</taxon>
        <taxon>Lodderomyces</taxon>
    </lineage>
</organism>
<dbReference type="KEGG" id="lel:PVL30_002639"/>
<evidence type="ECO:0000256" key="5">
    <source>
        <dbReference type="ARBA" id="ARBA00022927"/>
    </source>
</evidence>
<evidence type="ECO:0000313" key="12">
    <source>
        <dbReference type="Proteomes" id="UP000001996"/>
    </source>
</evidence>
<feature type="compositionally biased region" description="Gly residues" evidence="10">
    <location>
        <begin position="53"/>
        <end position="65"/>
    </location>
</feature>